<dbReference type="EMBL" id="CP042469">
    <property type="protein sequence ID" value="QOX61862.1"/>
    <property type="molecule type" value="Genomic_DNA"/>
</dbReference>
<keyword evidence="2" id="KW-1185">Reference proteome</keyword>
<proteinExistence type="predicted"/>
<keyword evidence="1" id="KW-0378">Hydrolase</keyword>
<gene>
    <name evidence="1" type="ORF">FRZ06_00055</name>
</gene>
<reference evidence="1" key="1">
    <citation type="submission" date="2019-08" db="EMBL/GenBank/DDBJ databases">
        <title>Genome sequence of Clostridiales bacterium MT110.</title>
        <authorList>
            <person name="Cao J."/>
        </authorList>
    </citation>
    <scope>NUCLEOTIDE SEQUENCE</scope>
    <source>
        <strain evidence="1">MT110</strain>
    </source>
</reference>
<name>A0ACD1A618_9FIRM</name>
<evidence type="ECO:0000313" key="1">
    <source>
        <dbReference type="EMBL" id="QOX61862.1"/>
    </source>
</evidence>
<dbReference type="Proteomes" id="UP000594014">
    <property type="component" value="Chromosome"/>
</dbReference>
<evidence type="ECO:0000313" key="2">
    <source>
        <dbReference type="Proteomes" id="UP000594014"/>
    </source>
</evidence>
<sequence length="257" mass="29082">MRTGIFFDIDGTLRDANTFYLPETTAGALQKLREQGYFLAIATGRIMYEISNDIRDLIDWDAFVCSNGQAIYTKKRELLNAHYFSKDLVNHCIEVSHKAGMPLYLTTEGGPPFITEASNETIKEVCSYFKMKVPPTKPYENETILSMMAFGKSDEDFADFENMDEIELLHGHHHFADVVLSGFSKHKGIEAVMQNFDIKEYIAFGDSLNDYEMLKNANISVAMGDSHPDLITIVDFHTNKVSEDGVMRACKYLKLIG</sequence>
<protein>
    <submittedName>
        <fullName evidence="1">Cof-type HAD-IIB family hydrolase</fullName>
    </submittedName>
</protein>
<accession>A0ACD1A618</accession>
<organism evidence="1 2">
    <name type="scientific">Anoxybacterium hadale</name>
    <dbReference type="NCBI Taxonomy" id="3408580"/>
    <lineage>
        <taxon>Bacteria</taxon>
        <taxon>Bacillati</taxon>
        <taxon>Bacillota</taxon>
        <taxon>Clostridia</taxon>
        <taxon>Peptostreptococcales</taxon>
        <taxon>Anaerovoracaceae</taxon>
        <taxon>Anoxybacterium</taxon>
    </lineage>
</organism>